<dbReference type="KEGG" id="psoj:PHYSODRAFT_383142"/>
<feature type="non-terminal residue" evidence="2">
    <location>
        <position position="1"/>
    </location>
</feature>
<dbReference type="OMA" id="VEMEACQ"/>
<feature type="region of interest" description="Disordered" evidence="1">
    <location>
        <begin position="1"/>
        <end position="103"/>
    </location>
</feature>
<name>G5A3U8_PHYSP</name>
<sequence length="603" mass="67751">QQKKPGSARARKATTPRSRAKKPADDKKAATPRRRASPRNRKAAQDAEQKKKDKDKDKDEKEKEKEATEAAPTVAVASSPSLPTVTEENEGEGEEGVKQETKVEKTEMGNQQEAATVAGEELPPAQDTQLRRTYLQRMYRQLQSTHPNQDDAMIRQIATNVEMEACQKSATRSQYVAAMDHEIHKLMQFEMEQANAPVYTNDAAQSYQSEQSATVQGQQPAVSCEMQSGYSQNQISQSHSYEYAQALAKAQEQEQANNSTRSSTFSTPRQSMNGDMSFQSLMDNQTQGGYGRDGMQQQQQNTPTRLMSMQNLQQMGNQYYSTSSMTTPTSQSYSVQSNVSEMAGQSVPRNMMEAHQQQLGNYPMQQQQQQMHNPGSVRPPSRVTTFQEFTAQIQHLDKSVLIELLWNQRSALARWQNHAKQLELQVSAHQTAASNMGSSGFQSPYNSPMVGGAAFVSPNIAAEAEMQRARERNSSRMPQLPRHQQQQMPQYASYSQQSTPSSATYSQADGSWGDNNPPLYWQRIRQLKSEYEEQLRTAQRALAQNTVPPNSMYSAKAQSMMQNITMVLNILNEPPTNVQPRKLEVLSSIERFMHQSVAPIVRK</sequence>
<dbReference type="InParanoid" id="G5A3U8"/>
<reference evidence="2 3" key="1">
    <citation type="journal article" date="2006" name="Science">
        <title>Phytophthora genome sequences uncover evolutionary origins and mechanisms of pathogenesis.</title>
        <authorList>
            <person name="Tyler B.M."/>
            <person name="Tripathy S."/>
            <person name="Zhang X."/>
            <person name="Dehal P."/>
            <person name="Jiang R.H."/>
            <person name="Aerts A."/>
            <person name="Arredondo F.D."/>
            <person name="Baxter L."/>
            <person name="Bensasson D."/>
            <person name="Beynon J.L."/>
            <person name="Chapman J."/>
            <person name="Damasceno C.M."/>
            <person name="Dorrance A.E."/>
            <person name="Dou D."/>
            <person name="Dickerman A.W."/>
            <person name="Dubchak I.L."/>
            <person name="Garbelotto M."/>
            <person name="Gijzen M."/>
            <person name="Gordon S.G."/>
            <person name="Govers F."/>
            <person name="Grunwald N.J."/>
            <person name="Huang W."/>
            <person name="Ivors K.L."/>
            <person name="Jones R.W."/>
            <person name="Kamoun S."/>
            <person name="Krampis K."/>
            <person name="Lamour K.H."/>
            <person name="Lee M.K."/>
            <person name="McDonald W.H."/>
            <person name="Medina M."/>
            <person name="Meijer H.J."/>
            <person name="Nordberg E.K."/>
            <person name="Maclean D.J."/>
            <person name="Ospina-Giraldo M.D."/>
            <person name="Morris P.F."/>
            <person name="Phuntumart V."/>
            <person name="Putnam N.H."/>
            <person name="Rash S."/>
            <person name="Rose J.K."/>
            <person name="Sakihama Y."/>
            <person name="Salamov A.A."/>
            <person name="Savidor A."/>
            <person name="Scheuring C.F."/>
            <person name="Smith B.M."/>
            <person name="Sobral B.W."/>
            <person name="Terry A."/>
            <person name="Torto-Alalibo T.A."/>
            <person name="Win J."/>
            <person name="Xu Z."/>
            <person name="Zhang H."/>
            <person name="Grigoriev I.V."/>
            <person name="Rokhsar D.S."/>
            <person name="Boore J.L."/>
        </authorList>
    </citation>
    <scope>NUCLEOTIDE SEQUENCE [LARGE SCALE GENOMIC DNA]</scope>
    <source>
        <strain evidence="2 3">P6497</strain>
    </source>
</reference>
<dbReference type="AlphaFoldDB" id="G5A3U8"/>
<feature type="compositionally biased region" description="Low complexity" evidence="1">
    <location>
        <begin position="476"/>
        <end position="490"/>
    </location>
</feature>
<feature type="compositionally biased region" description="Basic residues" evidence="1">
    <location>
        <begin position="30"/>
        <end position="42"/>
    </location>
</feature>
<dbReference type="EMBL" id="JH159159">
    <property type="protein sequence ID" value="EGZ09448.1"/>
    <property type="molecule type" value="Genomic_DNA"/>
</dbReference>
<feature type="compositionally biased region" description="Basic and acidic residues" evidence="1">
    <location>
        <begin position="465"/>
        <end position="474"/>
    </location>
</feature>
<accession>G5A3U8</accession>
<evidence type="ECO:0000256" key="1">
    <source>
        <dbReference type="SAM" id="MobiDB-lite"/>
    </source>
</evidence>
<evidence type="ECO:0000313" key="3">
    <source>
        <dbReference type="Proteomes" id="UP000002640"/>
    </source>
</evidence>
<feature type="compositionally biased region" description="Basic residues" evidence="1">
    <location>
        <begin position="9"/>
        <end position="21"/>
    </location>
</feature>
<feature type="region of interest" description="Disordered" evidence="1">
    <location>
        <begin position="465"/>
        <end position="512"/>
    </location>
</feature>
<dbReference type="SMR" id="G5A3U8"/>
<feature type="compositionally biased region" description="Low complexity" evidence="1">
    <location>
        <begin position="246"/>
        <end position="256"/>
    </location>
</feature>
<keyword evidence="3" id="KW-1185">Reference proteome</keyword>
<dbReference type="GeneID" id="20650815"/>
<protein>
    <submittedName>
        <fullName evidence="2">Uncharacterized protein</fullName>
    </submittedName>
</protein>
<feature type="compositionally biased region" description="Polar residues" evidence="1">
    <location>
        <begin position="492"/>
        <end position="509"/>
    </location>
</feature>
<gene>
    <name evidence="2" type="ORF">PHYSODRAFT_383142</name>
</gene>
<feature type="non-terminal residue" evidence="2">
    <location>
        <position position="603"/>
    </location>
</feature>
<feature type="compositionally biased region" description="Basic and acidic residues" evidence="1">
    <location>
        <begin position="43"/>
        <end position="68"/>
    </location>
</feature>
<feature type="region of interest" description="Disordered" evidence="1">
    <location>
        <begin position="246"/>
        <end position="299"/>
    </location>
</feature>
<evidence type="ECO:0000313" key="2">
    <source>
        <dbReference type="EMBL" id="EGZ09448.1"/>
    </source>
</evidence>
<organism evidence="2 3">
    <name type="scientific">Phytophthora sojae (strain P6497)</name>
    <name type="common">Soybean stem and root rot agent</name>
    <name type="synonym">Phytophthora megasperma f. sp. glycines</name>
    <dbReference type="NCBI Taxonomy" id="1094619"/>
    <lineage>
        <taxon>Eukaryota</taxon>
        <taxon>Sar</taxon>
        <taxon>Stramenopiles</taxon>
        <taxon>Oomycota</taxon>
        <taxon>Peronosporomycetes</taxon>
        <taxon>Peronosporales</taxon>
        <taxon>Peronosporaceae</taxon>
        <taxon>Phytophthora</taxon>
    </lineage>
</organism>
<feature type="compositionally biased region" description="Polar residues" evidence="1">
    <location>
        <begin position="257"/>
        <end position="287"/>
    </location>
</feature>
<dbReference type="RefSeq" id="XP_009534309.1">
    <property type="nucleotide sequence ID" value="XM_009536014.1"/>
</dbReference>
<dbReference type="Proteomes" id="UP000002640">
    <property type="component" value="Unassembled WGS sequence"/>
</dbReference>
<proteinExistence type="predicted"/>